<keyword evidence="2" id="KW-1185">Reference proteome</keyword>
<evidence type="ECO:0000313" key="2">
    <source>
        <dbReference type="Proteomes" id="UP000606786"/>
    </source>
</evidence>
<dbReference type="EMBL" id="CAJHJT010000001">
    <property type="protein sequence ID" value="CAD6994141.1"/>
    <property type="molecule type" value="Genomic_DNA"/>
</dbReference>
<protein>
    <submittedName>
        <fullName evidence="1">(Mediterranean fruit fly) hypothetical protein</fullName>
    </submittedName>
</protein>
<sequence>MRKRKKEFILCSFKKDSTTCDHQPTAQHINMYCRPTTHKIYLYLLRTNQYQTALYAWLAGWRAGLLAASLHARQTTNNKRYKYSFDPPFAPLRPQSQTLASPQLHSDPWRTRSHAFKGFTGSSLL</sequence>
<name>A0A811U5W4_CERCA</name>
<comment type="caution">
    <text evidence="1">The sequence shown here is derived from an EMBL/GenBank/DDBJ whole genome shotgun (WGS) entry which is preliminary data.</text>
</comment>
<dbReference type="Proteomes" id="UP000606786">
    <property type="component" value="Unassembled WGS sequence"/>
</dbReference>
<accession>A0A811U5W4</accession>
<evidence type="ECO:0000313" key="1">
    <source>
        <dbReference type="EMBL" id="CAD6994141.1"/>
    </source>
</evidence>
<gene>
    <name evidence="1" type="ORF">CCAP1982_LOCUS2907</name>
</gene>
<reference evidence="1" key="1">
    <citation type="submission" date="2020-11" db="EMBL/GenBank/DDBJ databases">
        <authorList>
            <person name="Whitehead M."/>
        </authorList>
    </citation>
    <scope>NUCLEOTIDE SEQUENCE</scope>
    <source>
        <strain evidence="1">EGII</strain>
    </source>
</reference>
<dbReference type="AlphaFoldDB" id="A0A811U5W4"/>
<organism evidence="1 2">
    <name type="scientific">Ceratitis capitata</name>
    <name type="common">Mediterranean fruit fly</name>
    <name type="synonym">Tephritis capitata</name>
    <dbReference type="NCBI Taxonomy" id="7213"/>
    <lineage>
        <taxon>Eukaryota</taxon>
        <taxon>Metazoa</taxon>
        <taxon>Ecdysozoa</taxon>
        <taxon>Arthropoda</taxon>
        <taxon>Hexapoda</taxon>
        <taxon>Insecta</taxon>
        <taxon>Pterygota</taxon>
        <taxon>Neoptera</taxon>
        <taxon>Endopterygota</taxon>
        <taxon>Diptera</taxon>
        <taxon>Brachycera</taxon>
        <taxon>Muscomorpha</taxon>
        <taxon>Tephritoidea</taxon>
        <taxon>Tephritidae</taxon>
        <taxon>Ceratitis</taxon>
        <taxon>Ceratitis</taxon>
    </lineage>
</organism>
<proteinExistence type="predicted"/>